<accession>A0AAN8WHZ5</accession>
<dbReference type="PROSITE" id="PS50835">
    <property type="entry name" value="IG_LIKE"/>
    <property type="match status" value="1"/>
</dbReference>
<gene>
    <name evidence="2" type="ORF">SK128_001142</name>
</gene>
<dbReference type="Proteomes" id="UP001381693">
    <property type="component" value="Unassembled WGS sequence"/>
</dbReference>
<dbReference type="SUPFAM" id="SSF48726">
    <property type="entry name" value="Immunoglobulin"/>
    <property type="match status" value="1"/>
</dbReference>
<comment type="caution">
    <text evidence="2">The sequence shown here is derived from an EMBL/GenBank/DDBJ whole genome shotgun (WGS) entry which is preliminary data.</text>
</comment>
<sequence>MNLQTLVHRSNERRVLLKDLTFNSTGIYRCEVSADSPHFRTYDNHSVMVIVELPERAPTITGGRSHYRVGETASLNCTSSRSKPAATLTWFINDEQVKPSQIVQYFPRVHEDGLESRRLGLSFTVDESHFLKGDLFLKCQATVAAIYSATEEEGATVFEGKPLILEQRENLIHANSRPLPSTLAFASFTSPFIYRLSNCDNIS</sequence>
<dbReference type="EMBL" id="JAXCGZ010020785">
    <property type="protein sequence ID" value="KAK7065447.1"/>
    <property type="molecule type" value="Genomic_DNA"/>
</dbReference>
<keyword evidence="3" id="KW-1185">Reference proteome</keyword>
<dbReference type="InterPro" id="IPR036179">
    <property type="entry name" value="Ig-like_dom_sf"/>
</dbReference>
<dbReference type="InterPro" id="IPR013783">
    <property type="entry name" value="Ig-like_fold"/>
</dbReference>
<reference evidence="2 3" key="1">
    <citation type="submission" date="2023-11" db="EMBL/GenBank/DDBJ databases">
        <title>Halocaridina rubra genome assembly.</title>
        <authorList>
            <person name="Smith C."/>
        </authorList>
    </citation>
    <scope>NUCLEOTIDE SEQUENCE [LARGE SCALE GENOMIC DNA]</scope>
    <source>
        <strain evidence="2">EP-1</strain>
        <tissue evidence="2">Whole</tissue>
    </source>
</reference>
<evidence type="ECO:0000313" key="2">
    <source>
        <dbReference type="EMBL" id="KAK7065447.1"/>
    </source>
</evidence>
<proteinExistence type="predicted"/>
<evidence type="ECO:0000313" key="3">
    <source>
        <dbReference type="Proteomes" id="UP001381693"/>
    </source>
</evidence>
<dbReference type="AlphaFoldDB" id="A0AAN8WHZ5"/>
<feature type="domain" description="Ig-like" evidence="1">
    <location>
        <begin position="54"/>
        <end position="91"/>
    </location>
</feature>
<protein>
    <recommendedName>
        <fullName evidence="1">Ig-like domain-containing protein</fullName>
    </recommendedName>
</protein>
<name>A0AAN8WHZ5_HALRR</name>
<dbReference type="PANTHER" id="PTHR21261">
    <property type="entry name" value="BEAT PROTEIN"/>
    <property type="match status" value="1"/>
</dbReference>
<dbReference type="InterPro" id="IPR007110">
    <property type="entry name" value="Ig-like_dom"/>
</dbReference>
<evidence type="ECO:0000259" key="1">
    <source>
        <dbReference type="PROSITE" id="PS50835"/>
    </source>
</evidence>
<dbReference type="Pfam" id="PF13895">
    <property type="entry name" value="Ig_2"/>
    <property type="match status" value="1"/>
</dbReference>
<dbReference type="Gene3D" id="2.60.40.10">
    <property type="entry name" value="Immunoglobulins"/>
    <property type="match status" value="1"/>
</dbReference>
<organism evidence="2 3">
    <name type="scientific">Halocaridina rubra</name>
    <name type="common">Hawaiian red shrimp</name>
    <dbReference type="NCBI Taxonomy" id="373956"/>
    <lineage>
        <taxon>Eukaryota</taxon>
        <taxon>Metazoa</taxon>
        <taxon>Ecdysozoa</taxon>
        <taxon>Arthropoda</taxon>
        <taxon>Crustacea</taxon>
        <taxon>Multicrustacea</taxon>
        <taxon>Malacostraca</taxon>
        <taxon>Eumalacostraca</taxon>
        <taxon>Eucarida</taxon>
        <taxon>Decapoda</taxon>
        <taxon>Pleocyemata</taxon>
        <taxon>Caridea</taxon>
        <taxon>Atyoidea</taxon>
        <taxon>Atyidae</taxon>
        <taxon>Halocaridina</taxon>
    </lineage>
</organism>
<dbReference type="PANTHER" id="PTHR21261:SF15">
    <property type="entry name" value="BEATEN PATH IIIA, ISOFORM D-RELATED"/>
    <property type="match status" value="1"/>
</dbReference>